<sequence length="229" mass="26562">VISEKILHTTCSPDNETRCIEILHDFTDFPPLNRFTLTVTMKAREYLHSQLSHPFLRPARGETRFTDIKILVGEDCYPAHRIILAAHSMFFSKLFDHNPRLEEYKLQSDRISSDDFKVLKYYMYIGSLPDRSYVDLSLLKAAHYLELNHFVRYCSYVLMDTLGVENVVDICIASENMELKDLKIAAVEFIAEKIEVIVNMEKWMSLKSHPNLIKEVALRVCNSQKETGP</sequence>
<dbReference type="InterPro" id="IPR011333">
    <property type="entry name" value="SKP1/BTB/POZ_sf"/>
</dbReference>
<dbReference type="Gene3D" id="1.25.40.420">
    <property type="match status" value="1"/>
</dbReference>
<dbReference type="CDD" id="cd14733">
    <property type="entry name" value="BACK"/>
    <property type="match status" value="1"/>
</dbReference>
<feature type="domain" description="BTB" evidence="1">
    <location>
        <begin position="66"/>
        <end position="132"/>
    </location>
</feature>
<dbReference type="SUPFAM" id="SSF54695">
    <property type="entry name" value="POZ domain"/>
    <property type="match status" value="1"/>
</dbReference>
<protein>
    <submittedName>
        <fullName evidence="2">Speckle-type POZ protein</fullName>
    </submittedName>
</protein>
<feature type="non-terminal residue" evidence="2">
    <location>
        <position position="1"/>
    </location>
</feature>
<gene>
    <name evidence="2" type="primary">spop_20</name>
    <name evidence="2" type="ORF">g.55475</name>
</gene>
<dbReference type="Gene3D" id="3.30.710.10">
    <property type="entry name" value="Potassium Channel Kv1.1, Chain A"/>
    <property type="match status" value="1"/>
</dbReference>
<dbReference type="SMART" id="SM00225">
    <property type="entry name" value="BTB"/>
    <property type="match status" value="1"/>
</dbReference>
<evidence type="ECO:0000259" key="1">
    <source>
        <dbReference type="PROSITE" id="PS50097"/>
    </source>
</evidence>
<dbReference type="EMBL" id="GDHC01019621">
    <property type="protein sequence ID" value="JAP99007.1"/>
    <property type="molecule type" value="Transcribed_RNA"/>
</dbReference>
<proteinExistence type="predicted"/>
<dbReference type="InterPro" id="IPR000210">
    <property type="entry name" value="BTB/POZ_dom"/>
</dbReference>
<evidence type="ECO:0000313" key="2">
    <source>
        <dbReference type="EMBL" id="JAP99007.1"/>
    </source>
</evidence>
<name>A0A146KRI7_LYGHE</name>
<dbReference type="CDD" id="cd18186">
    <property type="entry name" value="BTB_POZ_ZBTB_KLHL-like"/>
    <property type="match status" value="1"/>
</dbReference>
<accession>A0A146KRI7</accession>
<dbReference type="PANTHER" id="PTHR24413">
    <property type="entry name" value="SPECKLE-TYPE POZ PROTEIN"/>
    <property type="match status" value="1"/>
</dbReference>
<organism evidence="2">
    <name type="scientific">Lygus hesperus</name>
    <name type="common">Western plant bug</name>
    <dbReference type="NCBI Taxonomy" id="30085"/>
    <lineage>
        <taxon>Eukaryota</taxon>
        <taxon>Metazoa</taxon>
        <taxon>Ecdysozoa</taxon>
        <taxon>Arthropoda</taxon>
        <taxon>Hexapoda</taxon>
        <taxon>Insecta</taxon>
        <taxon>Pterygota</taxon>
        <taxon>Neoptera</taxon>
        <taxon>Paraneoptera</taxon>
        <taxon>Hemiptera</taxon>
        <taxon>Heteroptera</taxon>
        <taxon>Panheteroptera</taxon>
        <taxon>Cimicomorpha</taxon>
        <taxon>Miridae</taxon>
        <taxon>Mirini</taxon>
        <taxon>Lygus</taxon>
    </lineage>
</organism>
<reference evidence="2" key="1">
    <citation type="journal article" date="2016" name="Gigascience">
        <title>De novo construction of an expanded transcriptome assembly for the western tarnished plant bug, Lygus hesperus.</title>
        <authorList>
            <person name="Tassone E.E."/>
            <person name="Geib S.M."/>
            <person name="Hall B."/>
            <person name="Fabrick J.A."/>
            <person name="Brent C.S."/>
            <person name="Hull J.J."/>
        </authorList>
    </citation>
    <scope>NUCLEOTIDE SEQUENCE</scope>
</reference>
<dbReference type="Pfam" id="PF00651">
    <property type="entry name" value="BTB"/>
    <property type="match status" value="1"/>
</dbReference>
<dbReference type="PROSITE" id="PS50097">
    <property type="entry name" value="BTB"/>
    <property type="match status" value="1"/>
</dbReference>
<dbReference type="AlphaFoldDB" id="A0A146KRI7"/>